<sequence length="144" mass="15476">MKIRAAQSEDLEVIKALLAENELPVADVNAAMLADFLVAEDEGGRIVGSVGLERLGVDALLRSLAVARTARHQRLGTMLVAHAESMARASDVSDLWLLTTTAAGFFRRMGYVDVDRSKVAAEVKSTTQFAQLCPATAACMRKTL</sequence>
<evidence type="ECO:0000259" key="2">
    <source>
        <dbReference type="PROSITE" id="PS51186"/>
    </source>
</evidence>
<feature type="domain" description="N-acetyltransferase" evidence="2">
    <location>
        <begin position="1"/>
        <end position="144"/>
    </location>
</feature>
<dbReference type="RefSeq" id="WP_029969200.1">
    <property type="nucleotide sequence ID" value="NZ_ATXV01000007.1"/>
</dbReference>
<dbReference type="EMBL" id="JAVIZN010000002">
    <property type="protein sequence ID" value="MDR6207179.1"/>
    <property type="molecule type" value="Genomic_DNA"/>
</dbReference>
<reference evidence="3 4" key="1">
    <citation type="submission" date="2023-08" db="EMBL/GenBank/DDBJ databases">
        <title>Genome sequencing of plant associated microbes to promote plant fitness in Sorghum bicolor and Oryza sativa.</title>
        <authorList>
            <person name="Coleman-Derr D."/>
        </authorList>
    </citation>
    <scope>NUCLEOTIDE SEQUENCE [LARGE SCALE GENOMIC DNA]</scope>
    <source>
        <strain evidence="3 4">SLBN-33</strain>
    </source>
</reference>
<dbReference type="PROSITE" id="PS51186">
    <property type="entry name" value="GNAT"/>
    <property type="match status" value="1"/>
</dbReference>
<evidence type="ECO:0000313" key="4">
    <source>
        <dbReference type="Proteomes" id="UP001245184"/>
    </source>
</evidence>
<organism evidence="3 4">
    <name type="scientific">Paraburkholderia graminis</name>
    <dbReference type="NCBI Taxonomy" id="60548"/>
    <lineage>
        <taxon>Bacteria</taxon>
        <taxon>Pseudomonadati</taxon>
        <taxon>Pseudomonadota</taxon>
        <taxon>Betaproteobacteria</taxon>
        <taxon>Burkholderiales</taxon>
        <taxon>Burkholderiaceae</taxon>
        <taxon>Paraburkholderia</taxon>
    </lineage>
</organism>
<protein>
    <submittedName>
        <fullName evidence="3">Amino-acid N-acetyltransferase</fullName>
        <ecNumber evidence="3">2.3.1.1</ecNumber>
    </submittedName>
</protein>
<dbReference type="PANTHER" id="PTHR13947:SF37">
    <property type="entry name" value="LD18367P"/>
    <property type="match status" value="1"/>
</dbReference>
<dbReference type="NCBIfam" id="NF040501">
    <property type="entry name" value="resist_ArsN2"/>
    <property type="match status" value="1"/>
</dbReference>
<dbReference type="InterPro" id="IPR016181">
    <property type="entry name" value="Acyl_CoA_acyltransferase"/>
</dbReference>
<comment type="caution">
    <text evidence="3">The sequence shown here is derived from an EMBL/GenBank/DDBJ whole genome shotgun (WGS) entry which is preliminary data.</text>
</comment>
<accession>A0ABD5CT07</accession>
<gene>
    <name evidence="3" type="ORF">QF025_005899</name>
</gene>
<dbReference type="SUPFAM" id="SSF55729">
    <property type="entry name" value="Acyl-CoA N-acyltransferases (Nat)"/>
    <property type="match status" value="1"/>
</dbReference>
<evidence type="ECO:0000256" key="1">
    <source>
        <dbReference type="ARBA" id="ARBA00022679"/>
    </source>
</evidence>
<name>A0ABD5CT07_9BURK</name>
<dbReference type="Gene3D" id="3.40.630.30">
    <property type="match status" value="1"/>
</dbReference>
<keyword evidence="3" id="KW-0012">Acyltransferase</keyword>
<proteinExistence type="predicted"/>
<dbReference type="EC" id="2.3.1.1" evidence="3"/>
<dbReference type="AlphaFoldDB" id="A0ABD5CT07"/>
<dbReference type="Pfam" id="PF13508">
    <property type="entry name" value="Acetyltransf_7"/>
    <property type="match status" value="1"/>
</dbReference>
<dbReference type="Proteomes" id="UP001245184">
    <property type="component" value="Unassembled WGS sequence"/>
</dbReference>
<keyword evidence="1 3" id="KW-0808">Transferase</keyword>
<dbReference type="GO" id="GO:0016746">
    <property type="term" value="F:acyltransferase activity"/>
    <property type="evidence" value="ECO:0007669"/>
    <property type="project" value="UniProtKB-KW"/>
</dbReference>
<dbReference type="InterPro" id="IPR000182">
    <property type="entry name" value="GNAT_dom"/>
</dbReference>
<dbReference type="CDD" id="cd04301">
    <property type="entry name" value="NAT_SF"/>
    <property type="match status" value="1"/>
</dbReference>
<dbReference type="InterPro" id="IPR050769">
    <property type="entry name" value="NAT_camello-type"/>
</dbReference>
<dbReference type="PANTHER" id="PTHR13947">
    <property type="entry name" value="GNAT FAMILY N-ACETYLTRANSFERASE"/>
    <property type="match status" value="1"/>
</dbReference>
<evidence type="ECO:0000313" key="3">
    <source>
        <dbReference type="EMBL" id="MDR6207179.1"/>
    </source>
</evidence>